<dbReference type="Proteomes" id="UP000054144">
    <property type="component" value="Unassembled WGS sequence"/>
</dbReference>
<dbReference type="Pfam" id="PF13966">
    <property type="entry name" value="zf-RVT"/>
    <property type="match status" value="1"/>
</dbReference>
<dbReference type="EMBL" id="KN882043">
    <property type="protein sequence ID" value="KIY46167.1"/>
    <property type="molecule type" value="Genomic_DNA"/>
</dbReference>
<evidence type="ECO:0000313" key="3">
    <source>
        <dbReference type="Proteomes" id="UP000054144"/>
    </source>
</evidence>
<feature type="domain" description="Reverse transcriptase zinc-binding" evidence="1">
    <location>
        <begin position="77"/>
        <end position="146"/>
    </location>
</feature>
<accession>A0A0D7A559</accession>
<sequence>ADRLANEGAHKDEPDHVDVEVRTPEVRLTGAKLSKMTQARVYAAIRETKMEKYEKRAATQQVIATVQEQVEDVYNHKPTEAGIWRAIRNKTIHREARFFLWMTAHNAYMVGENWLRQGFSDEYRIRSVCTHCGQMESMEHILFKCRSPGQAQIWKEIKFLFEQKGLEWCQPNLGEVVACATP</sequence>
<evidence type="ECO:0000313" key="2">
    <source>
        <dbReference type="EMBL" id="KIY46167.1"/>
    </source>
</evidence>
<feature type="non-terminal residue" evidence="2">
    <location>
        <position position="1"/>
    </location>
</feature>
<evidence type="ECO:0000259" key="1">
    <source>
        <dbReference type="Pfam" id="PF13966"/>
    </source>
</evidence>
<organism evidence="2 3">
    <name type="scientific">Fistulina hepatica ATCC 64428</name>
    <dbReference type="NCBI Taxonomy" id="1128425"/>
    <lineage>
        <taxon>Eukaryota</taxon>
        <taxon>Fungi</taxon>
        <taxon>Dikarya</taxon>
        <taxon>Basidiomycota</taxon>
        <taxon>Agaricomycotina</taxon>
        <taxon>Agaricomycetes</taxon>
        <taxon>Agaricomycetidae</taxon>
        <taxon>Agaricales</taxon>
        <taxon>Fistulinaceae</taxon>
        <taxon>Fistulina</taxon>
    </lineage>
</organism>
<keyword evidence="3" id="KW-1185">Reference proteome</keyword>
<proteinExistence type="predicted"/>
<dbReference type="OrthoDB" id="2752996at2759"/>
<protein>
    <recommendedName>
        <fullName evidence="1">Reverse transcriptase zinc-binding domain-containing protein</fullName>
    </recommendedName>
</protein>
<name>A0A0D7A559_9AGAR</name>
<dbReference type="InterPro" id="IPR026960">
    <property type="entry name" value="RVT-Znf"/>
</dbReference>
<reference evidence="2 3" key="1">
    <citation type="journal article" date="2015" name="Fungal Genet. Biol.">
        <title>Evolution of novel wood decay mechanisms in Agaricales revealed by the genome sequences of Fistulina hepatica and Cylindrobasidium torrendii.</title>
        <authorList>
            <person name="Floudas D."/>
            <person name="Held B.W."/>
            <person name="Riley R."/>
            <person name="Nagy L.G."/>
            <person name="Koehler G."/>
            <person name="Ransdell A.S."/>
            <person name="Younus H."/>
            <person name="Chow J."/>
            <person name="Chiniquy J."/>
            <person name="Lipzen A."/>
            <person name="Tritt A."/>
            <person name="Sun H."/>
            <person name="Haridas S."/>
            <person name="LaButti K."/>
            <person name="Ohm R.A."/>
            <person name="Kues U."/>
            <person name="Blanchette R.A."/>
            <person name="Grigoriev I.V."/>
            <person name="Minto R.E."/>
            <person name="Hibbett D.S."/>
        </authorList>
    </citation>
    <scope>NUCLEOTIDE SEQUENCE [LARGE SCALE GENOMIC DNA]</scope>
    <source>
        <strain evidence="2 3">ATCC 64428</strain>
    </source>
</reference>
<gene>
    <name evidence="2" type="ORF">FISHEDRAFT_11291</name>
</gene>
<feature type="non-terminal residue" evidence="2">
    <location>
        <position position="182"/>
    </location>
</feature>
<dbReference type="AlphaFoldDB" id="A0A0D7A559"/>